<comment type="caution">
    <text evidence="2">The sequence shown here is derived from an EMBL/GenBank/DDBJ whole genome shotgun (WGS) entry which is preliminary data.</text>
</comment>
<protein>
    <submittedName>
        <fullName evidence="2">Uncharacterized protein</fullName>
    </submittedName>
</protein>
<accession>A0A9J6GBA7</accession>
<keyword evidence="3" id="KW-1185">Reference proteome</keyword>
<dbReference type="AlphaFoldDB" id="A0A9J6GBA7"/>
<name>A0A9J6GBA7_HAELO</name>
<reference evidence="2 3" key="1">
    <citation type="journal article" date="2020" name="Cell">
        <title>Large-Scale Comparative Analyses of Tick Genomes Elucidate Their Genetic Diversity and Vector Capacities.</title>
        <authorList>
            <consortium name="Tick Genome and Microbiome Consortium (TIGMIC)"/>
            <person name="Jia N."/>
            <person name="Wang J."/>
            <person name="Shi W."/>
            <person name="Du L."/>
            <person name="Sun Y."/>
            <person name="Zhan W."/>
            <person name="Jiang J.F."/>
            <person name="Wang Q."/>
            <person name="Zhang B."/>
            <person name="Ji P."/>
            <person name="Bell-Sakyi L."/>
            <person name="Cui X.M."/>
            <person name="Yuan T.T."/>
            <person name="Jiang B.G."/>
            <person name="Yang W.F."/>
            <person name="Lam T.T."/>
            <person name="Chang Q.C."/>
            <person name="Ding S.J."/>
            <person name="Wang X.J."/>
            <person name="Zhu J.G."/>
            <person name="Ruan X.D."/>
            <person name="Zhao L."/>
            <person name="Wei J.T."/>
            <person name="Ye R.Z."/>
            <person name="Que T.C."/>
            <person name="Du C.H."/>
            <person name="Zhou Y.H."/>
            <person name="Cheng J.X."/>
            <person name="Dai P.F."/>
            <person name="Guo W.B."/>
            <person name="Han X.H."/>
            <person name="Huang E.J."/>
            <person name="Li L.F."/>
            <person name="Wei W."/>
            <person name="Gao Y.C."/>
            <person name="Liu J.Z."/>
            <person name="Shao H.Z."/>
            <person name="Wang X."/>
            <person name="Wang C.C."/>
            <person name="Yang T.C."/>
            <person name="Huo Q.B."/>
            <person name="Li W."/>
            <person name="Chen H.Y."/>
            <person name="Chen S.E."/>
            <person name="Zhou L.G."/>
            <person name="Ni X.B."/>
            <person name="Tian J.H."/>
            <person name="Sheng Y."/>
            <person name="Liu T."/>
            <person name="Pan Y.S."/>
            <person name="Xia L.Y."/>
            <person name="Li J."/>
            <person name="Zhao F."/>
            <person name="Cao W.C."/>
        </authorList>
    </citation>
    <scope>NUCLEOTIDE SEQUENCE [LARGE SCALE GENOMIC DNA]</scope>
    <source>
        <strain evidence="2">HaeL-2018</strain>
    </source>
</reference>
<sequence length="82" mass="8873">MVTDFLENGKLCRLKKAAVPCVFKGHQPLSVQSVPVGCTEAASLKRAPERQDIMATKKKRTEEFPSTSGAESADPEGQQQPS</sequence>
<organism evidence="2 3">
    <name type="scientific">Haemaphysalis longicornis</name>
    <name type="common">Bush tick</name>
    <dbReference type="NCBI Taxonomy" id="44386"/>
    <lineage>
        <taxon>Eukaryota</taxon>
        <taxon>Metazoa</taxon>
        <taxon>Ecdysozoa</taxon>
        <taxon>Arthropoda</taxon>
        <taxon>Chelicerata</taxon>
        <taxon>Arachnida</taxon>
        <taxon>Acari</taxon>
        <taxon>Parasitiformes</taxon>
        <taxon>Ixodida</taxon>
        <taxon>Ixodoidea</taxon>
        <taxon>Ixodidae</taxon>
        <taxon>Haemaphysalinae</taxon>
        <taxon>Haemaphysalis</taxon>
    </lineage>
</organism>
<proteinExistence type="predicted"/>
<evidence type="ECO:0000313" key="2">
    <source>
        <dbReference type="EMBL" id="KAH9372049.1"/>
    </source>
</evidence>
<dbReference type="EMBL" id="JABSTR010000005">
    <property type="protein sequence ID" value="KAH9372049.1"/>
    <property type="molecule type" value="Genomic_DNA"/>
</dbReference>
<dbReference type="VEuPathDB" id="VectorBase:HLOH_057312"/>
<evidence type="ECO:0000256" key="1">
    <source>
        <dbReference type="SAM" id="MobiDB-lite"/>
    </source>
</evidence>
<gene>
    <name evidence="2" type="ORF">HPB48_020498</name>
</gene>
<dbReference type="Proteomes" id="UP000821853">
    <property type="component" value="Chromosome 3"/>
</dbReference>
<feature type="region of interest" description="Disordered" evidence="1">
    <location>
        <begin position="47"/>
        <end position="82"/>
    </location>
</feature>
<evidence type="ECO:0000313" key="3">
    <source>
        <dbReference type="Proteomes" id="UP000821853"/>
    </source>
</evidence>